<name>A0A7C3J443_9CREN</name>
<evidence type="ECO:0000313" key="3">
    <source>
        <dbReference type="EMBL" id="HFK20077.1"/>
    </source>
</evidence>
<keyword evidence="1" id="KW-0694">RNA-binding</keyword>
<evidence type="ECO:0000256" key="1">
    <source>
        <dbReference type="PROSITE-ProRule" id="PRU00529"/>
    </source>
</evidence>
<dbReference type="GO" id="GO:0006400">
    <property type="term" value="P:tRNA modification"/>
    <property type="evidence" value="ECO:0007669"/>
    <property type="project" value="InterPro"/>
</dbReference>
<dbReference type="EMBL" id="DSTX01000002">
    <property type="protein sequence ID" value="HFK20077.1"/>
    <property type="molecule type" value="Genomic_DNA"/>
</dbReference>
<feature type="domain" description="THUMP" evidence="2">
    <location>
        <begin position="63"/>
        <end position="161"/>
    </location>
</feature>
<dbReference type="GO" id="GO:0003723">
    <property type="term" value="F:RNA binding"/>
    <property type="evidence" value="ECO:0007669"/>
    <property type="project" value="UniProtKB-UniRule"/>
</dbReference>
<dbReference type="CDD" id="cd11717">
    <property type="entry name" value="THUMP_THUMPD1_like"/>
    <property type="match status" value="1"/>
</dbReference>
<dbReference type="AlphaFoldDB" id="A0A7C3J443"/>
<comment type="caution">
    <text evidence="3">The sequence shown here is derived from an EMBL/GenBank/DDBJ whole genome shotgun (WGS) entry which is preliminary data.</text>
</comment>
<evidence type="ECO:0000259" key="2">
    <source>
        <dbReference type="PROSITE" id="PS51165"/>
    </source>
</evidence>
<dbReference type="PROSITE" id="PS51165">
    <property type="entry name" value="THUMP"/>
    <property type="match status" value="1"/>
</dbReference>
<dbReference type="Pfam" id="PF02926">
    <property type="entry name" value="THUMP"/>
    <property type="match status" value="1"/>
</dbReference>
<proteinExistence type="predicted"/>
<dbReference type="InterPro" id="IPR004114">
    <property type="entry name" value="THUMP_dom"/>
</dbReference>
<sequence length="184" mass="20521">MTQGFNLIVTTQRGNERSCIKEFSRLAHRVSEGDLQMRRTRFPGLITGRFEGDPVELCRRIRDVVIEDPWSVRFVQKAIPLSLTVEASIRAIKEAVASISGGIGTGESFRISVTKRGSELSSREIISEAAGCIERRVDLERPNRIVQIEIVDETAGIALLRPDDILSVTRMQQDAMEGEGQPQQ</sequence>
<dbReference type="SMART" id="SM00981">
    <property type="entry name" value="THUMP"/>
    <property type="match status" value="1"/>
</dbReference>
<accession>A0A7C3J443</accession>
<organism evidence="3">
    <name type="scientific">Candidatus Methanomethylicus mesodigestus</name>
    <dbReference type="NCBI Taxonomy" id="1867258"/>
    <lineage>
        <taxon>Archaea</taxon>
        <taxon>Thermoproteota</taxon>
        <taxon>Methanosuratincolia</taxon>
        <taxon>Candidatus Methanomethylicales</taxon>
        <taxon>Candidatus Methanomethylicaceae</taxon>
        <taxon>Candidatus Methanomethylicus</taxon>
    </lineage>
</organism>
<protein>
    <recommendedName>
        <fullName evidence="2">THUMP domain-containing protein</fullName>
    </recommendedName>
</protein>
<dbReference type="InterPro" id="IPR040183">
    <property type="entry name" value="THUMPD1-like"/>
</dbReference>
<gene>
    <name evidence="3" type="ORF">ENS19_02230</name>
</gene>
<reference evidence="3" key="1">
    <citation type="journal article" date="2020" name="mSystems">
        <title>Genome- and Community-Level Interaction Insights into Carbon Utilization and Element Cycling Functions of Hydrothermarchaeota in Hydrothermal Sediment.</title>
        <authorList>
            <person name="Zhou Z."/>
            <person name="Liu Y."/>
            <person name="Xu W."/>
            <person name="Pan J."/>
            <person name="Luo Z.H."/>
            <person name="Li M."/>
        </authorList>
    </citation>
    <scope>NUCLEOTIDE SEQUENCE [LARGE SCALE GENOMIC DNA]</scope>
    <source>
        <strain evidence="3">SpSt-468</strain>
    </source>
</reference>
<dbReference type="SUPFAM" id="SSF143437">
    <property type="entry name" value="THUMP domain-like"/>
    <property type="match status" value="1"/>
</dbReference>
<dbReference type="Gene3D" id="3.30.2130.30">
    <property type="match status" value="1"/>
</dbReference>